<gene>
    <name evidence="1" type="ORF">FRY97_05800</name>
</gene>
<proteinExistence type="predicted"/>
<comment type="caution">
    <text evidence="1">The sequence shown here is derived from an EMBL/GenBank/DDBJ whole genome shotgun (WGS) entry which is preliminary data.</text>
</comment>
<keyword evidence="2" id="KW-1185">Reference proteome</keyword>
<dbReference type="OrthoDB" id="9204554at2"/>
<name>A0A5C6RUY5_9BACT</name>
<dbReference type="AlphaFoldDB" id="A0A5C6RUY5"/>
<reference evidence="1 2" key="1">
    <citation type="submission" date="2019-08" db="EMBL/GenBank/DDBJ databases">
        <title>Genome of Phaeodactylibacter luteus.</title>
        <authorList>
            <person name="Bowman J.P."/>
        </authorList>
    </citation>
    <scope>NUCLEOTIDE SEQUENCE [LARGE SCALE GENOMIC DNA]</scope>
    <source>
        <strain evidence="1 2">KCTC 42180</strain>
    </source>
</reference>
<organism evidence="1 2">
    <name type="scientific">Phaeodactylibacter luteus</name>
    <dbReference type="NCBI Taxonomy" id="1564516"/>
    <lineage>
        <taxon>Bacteria</taxon>
        <taxon>Pseudomonadati</taxon>
        <taxon>Bacteroidota</taxon>
        <taxon>Saprospiria</taxon>
        <taxon>Saprospirales</taxon>
        <taxon>Haliscomenobacteraceae</taxon>
        <taxon>Phaeodactylibacter</taxon>
    </lineage>
</organism>
<sequence>MLALLAAGCTAGPPLKVQLATPEQGQKLILDDTIGHFFRQISAVDMALQIGLPPYEATERDALLPKYRQHLAREPLAFAPEEARLIQQLMEEALELVGQALPGLFTDTIRLAKIKGEAYGTSVYFTRGRTIFVPEQELFDDNRSLLPVLIHELFHIYSRYHPAQRDSLYRIIGFEPVQKPVQLGRALASSLLLNPDGFELSHAIRLEDGKAYLPLLQADTAGWAPQRPYLSYLTFRLFPLLEMDGHLTVEELPLSPQASPGFNRQIGDNTHYIIHPDEILADNFVILVLQQSGRDNYRMEKYSDRGQAILREMKALLQSEHSGKTGPN</sequence>
<dbReference type="EMBL" id="VOOR01000008">
    <property type="protein sequence ID" value="TXB66326.1"/>
    <property type="molecule type" value="Genomic_DNA"/>
</dbReference>
<evidence type="ECO:0000313" key="1">
    <source>
        <dbReference type="EMBL" id="TXB66326.1"/>
    </source>
</evidence>
<evidence type="ECO:0000313" key="2">
    <source>
        <dbReference type="Proteomes" id="UP000321580"/>
    </source>
</evidence>
<dbReference type="RefSeq" id="WP_147166495.1">
    <property type="nucleotide sequence ID" value="NZ_VOOR01000008.1"/>
</dbReference>
<protein>
    <submittedName>
        <fullName evidence="1">Uncharacterized protein</fullName>
    </submittedName>
</protein>
<accession>A0A5C6RUY5</accession>
<dbReference type="Proteomes" id="UP000321580">
    <property type="component" value="Unassembled WGS sequence"/>
</dbReference>